<dbReference type="SUPFAM" id="SSF51735">
    <property type="entry name" value="NAD(P)-binding Rossmann-fold domains"/>
    <property type="match status" value="1"/>
</dbReference>
<dbReference type="EC" id="1.1.1.175" evidence="3"/>
<dbReference type="PANTHER" id="PTHR42760:SF133">
    <property type="entry name" value="3-OXOACYL-[ACYL-CARRIER-PROTEIN] REDUCTASE"/>
    <property type="match status" value="1"/>
</dbReference>
<dbReference type="Proteomes" id="UP000216147">
    <property type="component" value="Unassembled WGS sequence"/>
</dbReference>
<accession>A0A258HM03</accession>
<dbReference type="InterPro" id="IPR020904">
    <property type="entry name" value="Sc_DH/Rdtase_CS"/>
</dbReference>
<dbReference type="CDD" id="cd05233">
    <property type="entry name" value="SDR_c"/>
    <property type="match status" value="1"/>
</dbReference>
<gene>
    <name evidence="6" type="ORF">B7Y86_05805</name>
</gene>
<evidence type="ECO:0000313" key="7">
    <source>
        <dbReference type="Proteomes" id="UP000216147"/>
    </source>
</evidence>
<dbReference type="InterPro" id="IPR036291">
    <property type="entry name" value="NAD(P)-bd_dom_sf"/>
</dbReference>
<dbReference type="InterPro" id="IPR002347">
    <property type="entry name" value="SDR_fam"/>
</dbReference>
<comment type="similarity">
    <text evidence="1">Belongs to the short-chain dehydrogenases/reductases (SDR) family.</text>
</comment>
<evidence type="ECO:0000259" key="5">
    <source>
        <dbReference type="SMART" id="SM00822"/>
    </source>
</evidence>
<dbReference type="PROSITE" id="PS00061">
    <property type="entry name" value="ADH_SHORT"/>
    <property type="match status" value="1"/>
</dbReference>
<evidence type="ECO:0000256" key="1">
    <source>
        <dbReference type="ARBA" id="ARBA00006484"/>
    </source>
</evidence>
<keyword evidence="2" id="KW-0560">Oxidoreductase</keyword>
<dbReference type="Gene3D" id="3.40.50.720">
    <property type="entry name" value="NAD(P)-binding Rossmann-like Domain"/>
    <property type="match status" value="1"/>
</dbReference>
<protein>
    <recommendedName>
        <fullName evidence="4">D-xylose 1-dehydrogenase</fullName>
        <ecNumber evidence="3">1.1.1.175</ecNumber>
    </recommendedName>
</protein>
<dbReference type="FunFam" id="3.40.50.720:FF:000084">
    <property type="entry name" value="Short-chain dehydrogenase reductase"/>
    <property type="match status" value="1"/>
</dbReference>
<reference evidence="6 7" key="1">
    <citation type="submission" date="2017-03" db="EMBL/GenBank/DDBJ databases">
        <title>Lifting the veil on microbial sulfur biogeochemistry in mining wastewaters.</title>
        <authorList>
            <person name="Kantor R.S."/>
            <person name="Colenbrander Nelson T."/>
            <person name="Marshall S."/>
            <person name="Bennett D."/>
            <person name="Apte S."/>
            <person name="Camacho D."/>
            <person name="Thomas B.C."/>
            <person name="Warren L.A."/>
            <person name="Banfield J.F."/>
        </authorList>
    </citation>
    <scope>NUCLEOTIDE SEQUENCE [LARGE SCALE GENOMIC DNA]</scope>
    <source>
        <strain evidence="6">32-68-21</strain>
    </source>
</reference>
<feature type="domain" description="Ketoreductase" evidence="5">
    <location>
        <begin position="10"/>
        <end position="190"/>
    </location>
</feature>
<dbReference type="SMART" id="SM00822">
    <property type="entry name" value="PKS_KR"/>
    <property type="match status" value="1"/>
</dbReference>
<dbReference type="AlphaFoldDB" id="A0A258HM03"/>
<dbReference type="InterPro" id="IPR057326">
    <property type="entry name" value="KR_dom"/>
</dbReference>
<dbReference type="PRINTS" id="PR00081">
    <property type="entry name" value="GDHRDH"/>
</dbReference>
<dbReference type="GO" id="GO:0047838">
    <property type="term" value="F:D-xylose 1-dehydrogenase (NAD+) activity"/>
    <property type="evidence" value="ECO:0007669"/>
    <property type="project" value="UniProtKB-EC"/>
</dbReference>
<dbReference type="EMBL" id="NCEQ01000005">
    <property type="protein sequence ID" value="OYX57647.1"/>
    <property type="molecule type" value="Genomic_DNA"/>
</dbReference>
<name>A0A258HM03_9CAUL</name>
<dbReference type="PANTHER" id="PTHR42760">
    <property type="entry name" value="SHORT-CHAIN DEHYDROGENASES/REDUCTASES FAMILY MEMBER"/>
    <property type="match status" value="1"/>
</dbReference>
<evidence type="ECO:0000256" key="3">
    <source>
        <dbReference type="ARBA" id="ARBA00066641"/>
    </source>
</evidence>
<evidence type="ECO:0000313" key="6">
    <source>
        <dbReference type="EMBL" id="OYX57647.1"/>
    </source>
</evidence>
<dbReference type="Pfam" id="PF13561">
    <property type="entry name" value="adh_short_C2"/>
    <property type="match status" value="1"/>
</dbReference>
<proteinExistence type="inferred from homology"/>
<evidence type="ECO:0000256" key="2">
    <source>
        <dbReference type="ARBA" id="ARBA00023002"/>
    </source>
</evidence>
<dbReference type="PRINTS" id="PR00080">
    <property type="entry name" value="SDRFAMILY"/>
</dbReference>
<evidence type="ECO:0000256" key="4">
    <source>
        <dbReference type="ARBA" id="ARBA00069939"/>
    </source>
</evidence>
<sequence>MSETTHLSGKRIIVTGAARGIGASAARALAAAGATVTGLDITEPSSGSPEVPGGGRLTRDLCDVSSRDSVTQAFGRAAESMGGLDVLIHVAGVQRYTPAEAITDDEWDLVVGINARGTMITNQAAFVHLKDRGGRIINFASAAGALGLRGCAHYAASKGAVLAWTRTIAQEWGQYGISANAIAPGMWTPMYDATRAGMTPEQLAAHDKGMAAMIPLGGKLGDPDTDMAPVLVFLASDASRFITGQTLAVDGGLMMVR</sequence>
<organism evidence="6 7">
    <name type="scientific">Brevundimonas subvibrioides</name>
    <dbReference type="NCBI Taxonomy" id="74313"/>
    <lineage>
        <taxon>Bacteria</taxon>
        <taxon>Pseudomonadati</taxon>
        <taxon>Pseudomonadota</taxon>
        <taxon>Alphaproteobacteria</taxon>
        <taxon>Caulobacterales</taxon>
        <taxon>Caulobacteraceae</taxon>
        <taxon>Brevundimonas</taxon>
    </lineage>
</organism>
<comment type="caution">
    <text evidence="6">The sequence shown here is derived from an EMBL/GenBank/DDBJ whole genome shotgun (WGS) entry which is preliminary data.</text>
</comment>